<dbReference type="Gene3D" id="3.30.40.10">
    <property type="entry name" value="Zinc/RING finger domain, C3HC4 (zinc finger)"/>
    <property type="match status" value="1"/>
</dbReference>
<dbReference type="SMART" id="SM00249">
    <property type="entry name" value="PHD"/>
    <property type="match status" value="1"/>
</dbReference>
<feature type="compositionally biased region" description="Polar residues" evidence="7">
    <location>
        <begin position="687"/>
        <end position="700"/>
    </location>
</feature>
<dbReference type="PANTHER" id="PTHR46174:SF1">
    <property type="entry name" value="CXXC-TYPE ZINC FINGER PROTEIN 1"/>
    <property type="match status" value="1"/>
</dbReference>
<dbReference type="PANTHER" id="PTHR46174">
    <property type="entry name" value="CXXC-TYPE ZINC FINGER PROTEIN 1"/>
    <property type="match status" value="1"/>
</dbReference>
<evidence type="ECO:0000256" key="2">
    <source>
        <dbReference type="ARBA" id="ARBA00022723"/>
    </source>
</evidence>
<feature type="compositionally biased region" description="Basic and acidic residues" evidence="7">
    <location>
        <begin position="199"/>
        <end position="208"/>
    </location>
</feature>
<feature type="compositionally biased region" description="Basic residues" evidence="7">
    <location>
        <begin position="324"/>
        <end position="335"/>
    </location>
</feature>
<evidence type="ECO:0000256" key="7">
    <source>
        <dbReference type="SAM" id="MobiDB-lite"/>
    </source>
</evidence>
<keyword evidence="2" id="KW-0479">Metal-binding</keyword>
<feature type="compositionally biased region" description="Polar residues" evidence="7">
    <location>
        <begin position="571"/>
        <end position="595"/>
    </location>
</feature>
<dbReference type="InterPro" id="IPR013083">
    <property type="entry name" value="Znf_RING/FYVE/PHD"/>
</dbReference>
<feature type="region of interest" description="Disordered" evidence="7">
    <location>
        <begin position="805"/>
        <end position="835"/>
    </location>
</feature>
<dbReference type="InterPro" id="IPR037869">
    <property type="entry name" value="Spp1/CFP1"/>
</dbReference>
<dbReference type="Pfam" id="PF00628">
    <property type="entry name" value="PHD"/>
    <property type="match status" value="1"/>
</dbReference>
<feature type="region of interest" description="Disordered" evidence="7">
    <location>
        <begin position="281"/>
        <end position="399"/>
    </location>
</feature>
<keyword evidence="3 6" id="KW-0863">Zinc-finger</keyword>
<evidence type="ECO:0000313" key="9">
    <source>
        <dbReference type="EMBL" id="KAF2139656.1"/>
    </source>
</evidence>
<dbReference type="RefSeq" id="XP_033395369.1">
    <property type="nucleotide sequence ID" value="XM_033540865.1"/>
</dbReference>
<keyword evidence="10" id="KW-1185">Reference proteome</keyword>
<feature type="compositionally biased region" description="Low complexity" evidence="7">
    <location>
        <begin position="376"/>
        <end position="389"/>
    </location>
</feature>
<feature type="compositionally biased region" description="Basic and acidic residues" evidence="7">
    <location>
        <begin position="805"/>
        <end position="814"/>
    </location>
</feature>
<sequence length="835" mass="90041">MSFKLSDLLNPASSSVPTSPQAQPAQTQAISPPDSNSAPENTDRKDSTGAYAATTLGSFVFGHGSPFSPHDQYASSAPYPQVRRTSSYGSVGGPVEPPSVDHAPHQWSPSLEQYHHGSKSPEEQRRQSLFSMCSNPNVLPPIQSFDVVGDRRLSGEQSQAQHVSPAPYGHDASHILGTSPSDSPRRTSQLSPNTIAQNREPDYVRDEPTTSQIRAPSPQAPIVDTTSTSLLASPPPQIKLEPSAPSREATPAHAASQTEQGSVLDRETLKAVADLKNEHGLRAAAREVSSSTAAAAPAAPMDATVTSPSAAKKRKPVNSVVKRGGGKKAPGKKRKTDGGDAAGGSAGRPSPSPSVASRTPASRTKKSQSGTPVLGSSPAPHAASSPAAHTMEDDDDDVESGSDDGIYCICRKGDNHTWMIACDGSCQDWYHGTCVNVDEIDGDLIEKYYCPKCTEAGEGHTTWKRMCRREGCRKPARRDNQSKYCSEECGVKFFTEMVGNLRGGSQSTKTGGRNRRDRRRTNQTDPNYNEGEDEEDDVAAGPRGGVVSARELKGLTIAARDVDHYKGLGNSMLSPPATASPTQTRFPHRNSTSSVDESEVPLPAPDAQRVSDIQAETAALKARLGLLKDRGRFVEMTRDQATKFAEKEGVKPKDICGYDARLAWSEGEFQLWRSSPQGQAALKQDSLEPTLNGSNNNGSSEADLDGDVKMDEAEEEEVDMVRNGSPDEDTTPTADSPTDLLRALLAPPDLCPKKRCQRHAQWLKISSYDVQFEVAQTRQRMGELEAEEREIRERALVRWRKERAEKAKLERESGEGGESGGANTEDLEGWVEVLG</sequence>
<feature type="compositionally biased region" description="Basic and acidic residues" evidence="7">
    <location>
        <begin position="113"/>
        <end position="126"/>
    </location>
</feature>
<feature type="compositionally biased region" description="Polar residues" evidence="7">
    <location>
        <begin position="176"/>
        <end position="197"/>
    </location>
</feature>
<accession>A0A6A6B6Z3</accession>
<feature type="compositionally biased region" description="Low complexity" evidence="7">
    <location>
        <begin position="11"/>
        <end position="33"/>
    </location>
</feature>
<keyword evidence="4" id="KW-0862">Zinc</keyword>
<feature type="compositionally biased region" description="Basic residues" evidence="7">
    <location>
        <begin position="512"/>
        <end position="521"/>
    </location>
</feature>
<feature type="region of interest" description="Disordered" evidence="7">
    <location>
        <begin position="500"/>
        <end position="542"/>
    </location>
</feature>
<dbReference type="InterPro" id="IPR001965">
    <property type="entry name" value="Znf_PHD"/>
</dbReference>
<evidence type="ECO:0000256" key="4">
    <source>
        <dbReference type="ARBA" id="ARBA00022833"/>
    </source>
</evidence>
<protein>
    <recommendedName>
        <fullName evidence="8">PHD-type domain-containing protein</fullName>
    </recommendedName>
</protein>
<evidence type="ECO:0000256" key="6">
    <source>
        <dbReference type="PROSITE-ProRule" id="PRU00146"/>
    </source>
</evidence>
<reference evidence="9" key="1">
    <citation type="journal article" date="2020" name="Stud. Mycol.">
        <title>101 Dothideomycetes genomes: a test case for predicting lifestyles and emergence of pathogens.</title>
        <authorList>
            <person name="Haridas S."/>
            <person name="Albert R."/>
            <person name="Binder M."/>
            <person name="Bloem J."/>
            <person name="Labutti K."/>
            <person name="Salamov A."/>
            <person name="Andreopoulos B."/>
            <person name="Baker S."/>
            <person name="Barry K."/>
            <person name="Bills G."/>
            <person name="Bluhm B."/>
            <person name="Cannon C."/>
            <person name="Castanera R."/>
            <person name="Culley D."/>
            <person name="Daum C."/>
            <person name="Ezra D."/>
            <person name="Gonzalez J."/>
            <person name="Henrissat B."/>
            <person name="Kuo A."/>
            <person name="Liang C."/>
            <person name="Lipzen A."/>
            <person name="Lutzoni F."/>
            <person name="Magnuson J."/>
            <person name="Mondo S."/>
            <person name="Nolan M."/>
            <person name="Ohm R."/>
            <person name="Pangilinan J."/>
            <person name="Park H.-J."/>
            <person name="Ramirez L."/>
            <person name="Alfaro M."/>
            <person name="Sun H."/>
            <person name="Tritt A."/>
            <person name="Yoshinaga Y."/>
            <person name="Zwiers L.-H."/>
            <person name="Turgeon B."/>
            <person name="Goodwin S."/>
            <person name="Spatafora J."/>
            <person name="Crous P."/>
            <person name="Grigoriev I."/>
        </authorList>
    </citation>
    <scope>NUCLEOTIDE SEQUENCE</scope>
    <source>
        <strain evidence="9">CBS 121167</strain>
    </source>
</reference>
<evidence type="ECO:0000256" key="5">
    <source>
        <dbReference type="ARBA" id="ARBA00023242"/>
    </source>
</evidence>
<evidence type="ECO:0000256" key="1">
    <source>
        <dbReference type="ARBA" id="ARBA00004123"/>
    </source>
</evidence>
<dbReference type="SUPFAM" id="SSF57903">
    <property type="entry name" value="FYVE/PHD zinc finger"/>
    <property type="match status" value="1"/>
</dbReference>
<dbReference type="AlphaFoldDB" id="A0A6A6B6Z3"/>
<dbReference type="InterPro" id="IPR011011">
    <property type="entry name" value="Znf_FYVE_PHD"/>
</dbReference>
<organism evidence="9 10">
    <name type="scientific">Aplosporella prunicola CBS 121167</name>
    <dbReference type="NCBI Taxonomy" id="1176127"/>
    <lineage>
        <taxon>Eukaryota</taxon>
        <taxon>Fungi</taxon>
        <taxon>Dikarya</taxon>
        <taxon>Ascomycota</taxon>
        <taxon>Pezizomycotina</taxon>
        <taxon>Dothideomycetes</taxon>
        <taxon>Dothideomycetes incertae sedis</taxon>
        <taxon>Botryosphaeriales</taxon>
        <taxon>Aplosporellaceae</taxon>
        <taxon>Aplosporella</taxon>
    </lineage>
</organism>
<proteinExistence type="predicted"/>
<evidence type="ECO:0000259" key="8">
    <source>
        <dbReference type="PROSITE" id="PS50016"/>
    </source>
</evidence>
<feature type="domain" description="PHD-type" evidence="8">
    <location>
        <begin position="405"/>
        <end position="456"/>
    </location>
</feature>
<comment type="subcellular location">
    <subcellularLocation>
        <location evidence="1">Nucleus</location>
    </subcellularLocation>
</comment>
<feature type="region of interest" description="Disordered" evidence="7">
    <location>
        <begin position="1"/>
        <end position="267"/>
    </location>
</feature>
<keyword evidence="5" id="KW-0539">Nucleus</keyword>
<dbReference type="Proteomes" id="UP000799438">
    <property type="component" value="Unassembled WGS sequence"/>
</dbReference>
<name>A0A6A6B6Z3_9PEZI</name>
<feature type="region of interest" description="Disordered" evidence="7">
    <location>
        <begin position="712"/>
        <end position="737"/>
    </location>
</feature>
<dbReference type="GeneID" id="54298361"/>
<feature type="region of interest" description="Disordered" evidence="7">
    <location>
        <begin position="568"/>
        <end position="606"/>
    </location>
</feature>
<dbReference type="GO" id="GO:0048188">
    <property type="term" value="C:Set1C/COMPASS complex"/>
    <property type="evidence" value="ECO:0007669"/>
    <property type="project" value="InterPro"/>
</dbReference>
<dbReference type="PROSITE" id="PS01359">
    <property type="entry name" value="ZF_PHD_1"/>
    <property type="match status" value="1"/>
</dbReference>
<evidence type="ECO:0000256" key="3">
    <source>
        <dbReference type="ARBA" id="ARBA00022771"/>
    </source>
</evidence>
<feature type="region of interest" description="Disordered" evidence="7">
    <location>
        <begin position="687"/>
        <end position="706"/>
    </location>
</feature>
<dbReference type="CDD" id="cd16039">
    <property type="entry name" value="PHD_SPP1"/>
    <property type="match status" value="1"/>
</dbReference>
<feature type="compositionally biased region" description="Low complexity" evidence="7">
    <location>
        <begin position="347"/>
        <end position="362"/>
    </location>
</feature>
<gene>
    <name evidence="9" type="ORF">K452DRAFT_289651</name>
</gene>
<feature type="compositionally biased region" description="Polar residues" evidence="7">
    <location>
        <begin position="127"/>
        <end position="137"/>
    </location>
</feature>
<dbReference type="PROSITE" id="PS50016">
    <property type="entry name" value="ZF_PHD_2"/>
    <property type="match status" value="1"/>
</dbReference>
<dbReference type="InterPro" id="IPR019786">
    <property type="entry name" value="Zinc_finger_PHD-type_CS"/>
</dbReference>
<dbReference type="InterPro" id="IPR019787">
    <property type="entry name" value="Znf_PHD-finger"/>
</dbReference>
<dbReference type="EMBL" id="ML995492">
    <property type="protein sequence ID" value="KAF2139656.1"/>
    <property type="molecule type" value="Genomic_DNA"/>
</dbReference>
<evidence type="ECO:0000313" key="10">
    <source>
        <dbReference type="Proteomes" id="UP000799438"/>
    </source>
</evidence>
<dbReference type="GO" id="GO:0045893">
    <property type="term" value="P:positive regulation of DNA-templated transcription"/>
    <property type="evidence" value="ECO:0007669"/>
    <property type="project" value="TreeGrafter"/>
</dbReference>
<dbReference type="GO" id="GO:0008270">
    <property type="term" value="F:zinc ion binding"/>
    <property type="evidence" value="ECO:0007669"/>
    <property type="project" value="UniProtKB-KW"/>
</dbReference>
<dbReference type="OrthoDB" id="436852at2759"/>